<dbReference type="EMBL" id="AOJO01000044">
    <property type="protein sequence ID" value="ELZ55173.1"/>
    <property type="molecule type" value="Genomic_DNA"/>
</dbReference>
<comment type="caution">
    <text evidence="8">The sequence shown here is derived from an EMBL/GenBank/DDBJ whole genome shotgun (WGS) entry which is preliminary data.</text>
</comment>
<dbReference type="SUPFAM" id="SSF53613">
    <property type="entry name" value="Ribokinase-like"/>
    <property type="match status" value="1"/>
</dbReference>
<evidence type="ECO:0000256" key="3">
    <source>
        <dbReference type="ARBA" id="ARBA00022741"/>
    </source>
</evidence>
<dbReference type="STRING" id="1227481.C467_09511"/>
<feature type="domain" description="Carbohydrate kinase PfkB" evidence="7">
    <location>
        <begin position="4"/>
        <end position="89"/>
    </location>
</feature>
<gene>
    <name evidence="8" type="ORF">C467_09511</name>
</gene>
<dbReference type="OrthoDB" id="124714at2157"/>
<dbReference type="GO" id="GO:0016301">
    <property type="term" value="F:kinase activity"/>
    <property type="evidence" value="ECO:0007669"/>
    <property type="project" value="UniProtKB-KW"/>
</dbReference>
<name>M0F767_9EURY</name>
<proteinExistence type="inferred from homology"/>
<dbReference type="InterPro" id="IPR011611">
    <property type="entry name" value="PfkB_dom"/>
</dbReference>
<dbReference type="PROSITE" id="PS00583">
    <property type="entry name" value="PFKB_KINASES_1"/>
    <property type="match status" value="1"/>
</dbReference>
<dbReference type="Proteomes" id="UP000011689">
    <property type="component" value="Unassembled WGS sequence"/>
</dbReference>
<accession>M0F767</accession>
<dbReference type="Gene3D" id="3.40.1190.20">
    <property type="match status" value="1"/>
</dbReference>
<comment type="similarity">
    <text evidence="1">Belongs to the carbohydrate kinase PfkB family.</text>
</comment>
<dbReference type="InterPro" id="IPR050306">
    <property type="entry name" value="PfkB_Carbo_kinase"/>
</dbReference>
<dbReference type="InterPro" id="IPR002173">
    <property type="entry name" value="Carboh/pur_kinase_PfkB_CS"/>
</dbReference>
<keyword evidence="2" id="KW-0808">Transferase</keyword>
<sequence>MAEFFVAGETLVDFVPGPGATLREVDGYAHRPGGAPANVAVGLARLGSPPAFWTRLGDDSFGAFLAETLADEGIPETHVERVEGKTTLAVVSPPDARGPRFGFYGSRDVTFGFGPDSVPTEALATPDGEASPEGRSLGEASPGGADAPPWVHLGGAALTHPSGRAATRELLSAATEAGCPVSFDVNYRADLVPDGDAAAVSTAVREAVAASDVALCSDEDVAAAGLSTKEGTELARDLLDAGAHTAVVTQGDEGAVAVGSAAAPWGPATARHDGFAVEAVDATGAGDAFTAGFLSRIAGARVDESGDGDRDGSALRAALAYGNATAALSVGSVGSMGSIPSREAVESFLAERE</sequence>
<evidence type="ECO:0000256" key="5">
    <source>
        <dbReference type="ARBA" id="ARBA00022840"/>
    </source>
</evidence>
<evidence type="ECO:0000256" key="6">
    <source>
        <dbReference type="SAM" id="MobiDB-lite"/>
    </source>
</evidence>
<protein>
    <submittedName>
        <fullName evidence="8">PfkB domain protein</fullName>
    </submittedName>
</protein>
<evidence type="ECO:0000256" key="2">
    <source>
        <dbReference type="ARBA" id="ARBA00022679"/>
    </source>
</evidence>
<dbReference type="InterPro" id="IPR029056">
    <property type="entry name" value="Ribokinase-like"/>
</dbReference>
<dbReference type="AlphaFoldDB" id="M0F767"/>
<evidence type="ECO:0000256" key="1">
    <source>
        <dbReference type="ARBA" id="ARBA00010688"/>
    </source>
</evidence>
<dbReference type="Pfam" id="PF00294">
    <property type="entry name" value="PfkB"/>
    <property type="match status" value="2"/>
</dbReference>
<keyword evidence="3" id="KW-0547">Nucleotide-binding</keyword>
<evidence type="ECO:0000256" key="4">
    <source>
        <dbReference type="ARBA" id="ARBA00022777"/>
    </source>
</evidence>
<evidence type="ECO:0000313" key="8">
    <source>
        <dbReference type="EMBL" id="ELZ55173.1"/>
    </source>
</evidence>
<reference evidence="8 9" key="1">
    <citation type="journal article" date="2014" name="PLoS Genet.">
        <title>Phylogenetically driven sequencing of extremely halophilic archaea reveals strategies for static and dynamic osmo-response.</title>
        <authorList>
            <person name="Becker E.A."/>
            <person name="Seitzer P.M."/>
            <person name="Tritt A."/>
            <person name="Larsen D."/>
            <person name="Krusor M."/>
            <person name="Yao A.I."/>
            <person name="Wu D."/>
            <person name="Madern D."/>
            <person name="Eisen J.A."/>
            <person name="Darling A.E."/>
            <person name="Facciotti M.T."/>
        </authorList>
    </citation>
    <scope>NUCLEOTIDE SEQUENCE [LARGE SCALE GENOMIC DNA]</scope>
    <source>
        <strain evidence="8 9">ATCC 700873</strain>
    </source>
</reference>
<keyword evidence="9" id="KW-1185">Reference proteome</keyword>
<dbReference type="PANTHER" id="PTHR43085:SF1">
    <property type="entry name" value="PSEUDOURIDINE KINASE-RELATED"/>
    <property type="match status" value="1"/>
</dbReference>
<keyword evidence="4" id="KW-0418">Kinase</keyword>
<evidence type="ECO:0000259" key="7">
    <source>
        <dbReference type="Pfam" id="PF00294"/>
    </source>
</evidence>
<dbReference type="RefSeq" id="WP_008584501.1">
    <property type="nucleotide sequence ID" value="NZ_AOJO01000044.1"/>
</dbReference>
<evidence type="ECO:0000313" key="9">
    <source>
        <dbReference type="Proteomes" id="UP000011689"/>
    </source>
</evidence>
<feature type="region of interest" description="Disordered" evidence="6">
    <location>
        <begin position="115"/>
        <end position="155"/>
    </location>
</feature>
<dbReference type="PANTHER" id="PTHR43085">
    <property type="entry name" value="HEXOKINASE FAMILY MEMBER"/>
    <property type="match status" value="1"/>
</dbReference>
<feature type="domain" description="Carbohydrate kinase PfkB" evidence="7">
    <location>
        <begin position="151"/>
        <end position="341"/>
    </location>
</feature>
<dbReference type="GO" id="GO:0005524">
    <property type="term" value="F:ATP binding"/>
    <property type="evidence" value="ECO:0007669"/>
    <property type="project" value="UniProtKB-KW"/>
</dbReference>
<dbReference type="GeneID" id="72713654"/>
<dbReference type="PATRIC" id="fig|1227481.4.peg.1869"/>
<keyword evidence="5" id="KW-0067">ATP-binding</keyword>
<organism evidence="8 9">
    <name type="scientific">Halorubrum hochstenium ATCC 700873</name>
    <dbReference type="NCBI Taxonomy" id="1227481"/>
    <lineage>
        <taxon>Archaea</taxon>
        <taxon>Methanobacteriati</taxon>
        <taxon>Methanobacteriota</taxon>
        <taxon>Stenosarchaea group</taxon>
        <taxon>Halobacteria</taxon>
        <taxon>Halobacteriales</taxon>
        <taxon>Haloferacaceae</taxon>
        <taxon>Halorubrum</taxon>
    </lineage>
</organism>